<feature type="compositionally biased region" description="Polar residues" evidence="1">
    <location>
        <begin position="14"/>
        <end position="34"/>
    </location>
</feature>
<dbReference type="OrthoDB" id="6236840at2759"/>
<sequence>MPPSDAPSLETDVSRTSSTDRLGDTVNSQSSKSTLRGDERRTKWWDLAETEAEEEMEQLKARLGRCTPRAMESAMTTVPVSSSPTSSAPSLTLQTSGSRNPSASTMSHLHGHRAIRDGDKLILTIPLGDHFTVDEIRVAETRNAVCVKASRQVRIPESGDNSGVSSRNSYSGAGCATPEAVGLAGPAAVIAGTGAGETAGRGRLGNLVRQQFYKEYEASDCLPRPETLSYTLTDGLLRIEVRVLSKDSV</sequence>
<organism evidence="2 3">
    <name type="scientific">Protopolystoma xenopodis</name>
    <dbReference type="NCBI Taxonomy" id="117903"/>
    <lineage>
        <taxon>Eukaryota</taxon>
        <taxon>Metazoa</taxon>
        <taxon>Spiralia</taxon>
        <taxon>Lophotrochozoa</taxon>
        <taxon>Platyhelminthes</taxon>
        <taxon>Monogenea</taxon>
        <taxon>Polyopisthocotylea</taxon>
        <taxon>Polystomatidea</taxon>
        <taxon>Polystomatidae</taxon>
        <taxon>Protopolystoma</taxon>
    </lineage>
</organism>
<dbReference type="AlphaFoldDB" id="A0A3S5CJN6"/>
<accession>A0A3S5CJN6</accession>
<feature type="compositionally biased region" description="Low complexity" evidence="1">
    <location>
        <begin position="73"/>
        <end position="96"/>
    </location>
</feature>
<dbReference type="Proteomes" id="UP000784294">
    <property type="component" value="Unassembled WGS sequence"/>
</dbReference>
<evidence type="ECO:0008006" key="4">
    <source>
        <dbReference type="Google" id="ProtNLM"/>
    </source>
</evidence>
<keyword evidence="3" id="KW-1185">Reference proteome</keyword>
<feature type="compositionally biased region" description="Polar residues" evidence="1">
    <location>
        <begin position="97"/>
        <end position="106"/>
    </location>
</feature>
<evidence type="ECO:0000256" key="1">
    <source>
        <dbReference type="SAM" id="MobiDB-lite"/>
    </source>
</evidence>
<reference evidence="2" key="1">
    <citation type="submission" date="2018-11" db="EMBL/GenBank/DDBJ databases">
        <authorList>
            <consortium name="Pathogen Informatics"/>
        </authorList>
    </citation>
    <scope>NUCLEOTIDE SEQUENCE</scope>
</reference>
<feature type="region of interest" description="Disordered" evidence="1">
    <location>
        <begin position="73"/>
        <end position="106"/>
    </location>
</feature>
<gene>
    <name evidence="2" type="ORF">PXEA_LOCUS20361</name>
</gene>
<dbReference type="EMBL" id="CAAALY010083680">
    <property type="protein sequence ID" value="VEL26921.1"/>
    <property type="molecule type" value="Genomic_DNA"/>
</dbReference>
<comment type="caution">
    <text evidence="2">The sequence shown here is derived from an EMBL/GenBank/DDBJ whole genome shotgun (WGS) entry which is preliminary data.</text>
</comment>
<evidence type="ECO:0000313" key="3">
    <source>
        <dbReference type="Proteomes" id="UP000784294"/>
    </source>
</evidence>
<feature type="region of interest" description="Disordered" evidence="1">
    <location>
        <begin position="1"/>
        <end position="43"/>
    </location>
</feature>
<proteinExistence type="predicted"/>
<name>A0A3S5CJN6_9PLAT</name>
<evidence type="ECO:0000313" key="2">
    <source>
        <dbReference type="EMBL" id="VEL26921.1"/>
    </source>
</evidence>
<protein>
    <recommendedName>
        <fullName evidence="4">SHSP domain-containing protein</fullName>
    </recommendedName>
</protein>